<protein>
    <recommendedName>
        <fullName evidence="1">SpuA C-terminal domain-containing protein</fullName>
    </recommendedName>
</protein>
<keyword evidence="3" id="KW-1185">Reference proteome</keyword>
<sequence length="135" mass="15372">MVSHLKIHNSIHNSTDVVNQFDWTKAEGEGIHNDTMNYTKGLIQLRRSSNAFRLGSLSVIEEHVSLVEAPEIEQEDVVIGYTLKSTDESETYTAFINGDTRNRTFCLNPISPLQMCLWIGKKLELSQLTIYRCLL</sequence>
<dbReference type="InterPro" id="IPR040806">
    <property type="entry name" value="SpuA_C"/>
</dbReference>
<accession>A0ABY7W6I1</accession>
<dbReference type="Gene3D" id="2.60.40.1180">
    <property type="entry name" value="Golgi alpha-mannosidase II"/>
    <property type="match status" value="1"/>
</dbReference>
<dbReference type="Gene3D" id="3.20.20.80">
    <property type="entry name" value="Glycosidases"/>
    <property type="match status" value="1"/>
</dbReference>
<dbReference type="Proteomes" id="UP001215143">
    <property type="component" value="Chromosome"/>
</dbReference>
<dbReference type="InterPro" id="IPR013780">
    <property type="entry name" value="Glyco_hydro_b"/>
</dbReference>
<dbReference type="Pfam" id="PF18033">
    <property type="entry name" value="SpuA_C"/>
    <property type="match status" value="1"/>
</dbReference>
<organism evidence="2 3">
    <name type="scientific">Shouchella hunanensis</name>
    <dbReference type="NCBI Taxonomy" id="766894"/>
    <lineage>
        <taxon>Bacteria</taxon>
        <taxon>Bacillati</taxon>
        <taxon>Bacillota</taxon>
        <taxon>Bacilli</taxon>
        <taxon>Bacillales</taxon>
        <taxon>Bacillaceae</taxon>
        <taxon>Shouchella</taxon>
    </lineage>
</organism>
<evidence type="ECO:0000259" key="1">
    <source>
        <dbReference type="Pfam" id="PF18033"/>
    </source>
</evidence>
<name>A0ABY7W6I1_9BACI</name>
<proteinExistence type="predicted"/>
<dbReference type="RefSeq" id="WP_035394120.1">
    <property type="nucleotide sequence ID" value="NZ_CP117834.1"/>
</dbReference>
<evidence type="ECO:0000313" key="3">
    <source>
        <dbReference type="Proteomes" id="UP001215143"/>
    </source>
</evidence>
<feature type="domain" description="SpuA C-terminal" evidence="1">
    <location>
        <begin position="63"/>
        <end position="110"/>
    </location>
</feature>
<evidence type="ECO:0000313" key="2">
    <source>
        <dbReference type="EMBL" id="WDF03116.1"/>
    </source>
</evidence>
<reference evidence="2 3" key="1">
    <citation type="submission" date="2023-02" db="EMBL/GenBank/DDBJ databases">
        <authorList>
            <person name="Liu G."/>
        </authorList>
    </citation>
    <scope>NUCLEOTIDE SEQUENCE [LARGE SCALE GENOMIC DNA]</scope>
    <source>
        <strain evidence="2 3">DSM 23008</strain>
    </source>
</reference>
<dbReference type="EMBL" id="CP117834">
    <property type="protein sequence ID" value="WDF03116.1"/>
    <property type="molecule type" value="Genomic_DNA"/>
</dbReference>
<gene>
    <name evidence="2" type="ORF">PQ477_16705</name>
</gene>